<feature type="domain" description="Myb-like" evidence="3">
    <location>
        <begin position="304"/>
        <end position="372"/>
    </location>
</feature>
<protein>
    <submittedName>
        <fullName evidence="5">Cyclin-D-binding Myb-like transcription factor 1</fullName>
    </submittedName>
</protein>
<name>A0A1D1YR75_9ARAE</name>
<evidence type="ECO:0000256" key="1">
    <source>
        <dbReference type="ARBA" id="ARBA00023125"/>
    </source>
</evidence>
<dbReference type="Pfam" id="PF13921">
    <property type="entry name" value="Myb_DNA-bind_6"/>
    <property type="match status" value="1"/>
</dbReference>
<feature type="region of interest" description="Disordered" evidence="2">
    <location>
        <begin position="30"/>
        <end position="190"/>
    </location>
</feature>
<evidence type="ECO:0000259" key="4">
    <source>
        <dbReference type="PROSITE" id="PS51294"/>
    </source>
</evidence>
<dbReference type="InterPro" id="IPR001005">
    <property type="entry name" value="SANT/Myb"/>
</dbReference>
<feature type="non-terminal residue" evidence="5">
    <location>
        <position position="1"/>
    </location>
</feature>
<feature type="domain" description="Myb-like" evidence="3">
    <location>
        <begin position="261"/>
        <end position="303"/>
    </location>
</feature>
<dbReference type="SUPFAM" id="SSF46689">
    <property type="entry name" value="Homeodomain-like"/>
    <property type="match status" value="2"/>
</dbReference>
<gene>
    <name evidence="5" type="primary">DMTF1_0</name>
    <name evidence="5" type="ORF">g.103221</name>
</gene>
<dbReference type="PROSITE" id="PS50090">
    <property type="entry name" value="MYB_LIKE"/>
    <property type="match status" value="3"/>
</dbReference>
<organism evidence="5">
    <name type="scientific">Anthurium amnicola</name>
    <dbReference type="NCBI Taxonomy" id="1678845"/>
    <lineage>
        <taxon>Eukaryota</taxon>
        <taxon>Viridiplantae</taxon>
        <taxon>Streptophyta</taxon>
        <taxon>Embryophyta</taxon>
        <taxon>Tracheophyta</taxon>
        <taxon>Spermatophyta</taxon>
        <taxon>Magnoliopsida</taxon>
        <taxon>Liliopsida</taxon>
        <taxon>Araceae</taxon>
        <taxon>Pothoideae</taxon>
        <taxon>Potheae</taxon>
        <taxon>Anthurium</taxon>
    </lineage>
</organism>
<dbReference type="InterPro" id="IPR017930">
    <property type="entry name" value="Myb_dom"/>
</dbReference>
<dbReference type="PANTHER" id="PTHR47430:SF4">
    <property type="entry name" value="GB|AAC33480.1"/>
    <property type="match status" value="1"/>
</dbReference>
<feature type="compositionally biased region" description="Basic and acidic residues" evidence="2">
    <location>
        <begin position="102"/>
        <end position="118"/>
    </location>
</feature>
<dbReference type="AlphaFoldDB" id="A0A1D1YR75"/>
<dbReference type="EMBL" id="GDJX01010820">
    <property type="protein sequence ID" value="JAT57116.1"/>
    <property type="molecule type" value="Transcribed_RNA"/>
</dbReference>
<feature type="domain" description="Myb-like" evidence="3">
    <location>
        <begin position="374"/>
        <end position="427"/>
    </location>
</feature>
<keyword evidence="1" id="KW-0238">DNA-binding</keyword>
<dbReference type="GO" id="GO:0003677">
    <property type="term" value="F:DNA binding"/>
    <property type="evidence" value="ECO:0007669"/>
    <property type="project" value="UniProtKB-KW"/>
</dbReference>
<dbReference type="SMART" id="SM00717">
    <property type="entry name" value="SANT"/>
    <property type="match status" value="3"/>
</dbReference>
<feature type="compositionally biased region" description="Polar residues" evidence="2">
    <location>
        <begin position="125"/>
        <end position="140"/>
    </location>
</feature>
<dbReference type="Gene3D" id="1.10.10.60">
    <property type="entry name" value="Homeodomain-like"/>
    <property type="match status" value="2"/>
</dbReference>
<evidence type="ECO:0000313" key="5">
    <source>
        <dbReference type="EMBL" id="JAT57116.1"/>
    </source>
</evidence>
<sequence>WISDGSSCYDYDKRRKKNLEEENILGSGEIKKRKKAKDKVNPISNNTSDEGFNAVHKPTVTAEETVGDGNHKMRSSSLTRDEVKTRKQKKNKHWTAENQEFSVERISNKETTEEDKQTMDAGKISATSPNEGTSSARNADTISASKTSKTKKREKKVSFSGNVEAFPSTSSAKSSDQSSGDGLLQGKRFSQEEDEMIRQAVFDYIKENQLGEDGLDMVLNCRSHRQVKGCWKEIGAALPWRPGQSIYYRAHTLFQRSEMRKWEPEEFDLIRSYHKEHGAKWKEMAELLGKHRVHVKDAWRRIKLPNAKKGKWSQEEYQTLFDLVNVDLQLKAFTEKKTKHGMLRENISWGAISKRMSTRYEMACCMKWYGQLTSPMVTQGLWADADDYRLIDGLLKLDACCIEDVDWDSLLEDRSGELCLKRWKQMTRHIGGHTGKSFMEQVELLASRYCPNMLQYRTQNLHKCDDIVNEAENSPV</sequence>
<feature type="domain" description="HTH myb-type" evidence="4">
    <location>
        <begin position="260"/>
        <end position="307"/>
    </location>
</feature>
<feature type="compositionally biased region" description="Low complexity" evidence="2">
    <location>
        <begin position="168"/>
        <end position="179"/>
    </location>
</feature>
<dbReference type="InterPro" id="IPR009057">
    <property type="entry name" value="Homeodomain-like_sf"/>
</dbReference>
<reference evidence="5" key="1">
    <citation type="submission" date="2015-07" db="EMBL/GenBank/DDBJ databases">
        <title>Transcriptome Assembly of Anthurium amnicola.</title>
        <authorList>
            <person name="Suzuki J."/>
        </authorList>
    </citation>
    <scope>NUCLEOTIDE SEQUENCE</scope>
</reference>
<dbReference type="PANTHER" id="PTHR47430">
    <property type="entry name" value="GB|AAC33480.1"/>
    <property type="match status" value="1"/>
</dbReference>
<evidence type="ECO:0000256" key="2">
    <source>
        <dbReference type="SAM" id="MobiDB-lite"/>
    </source>
</evidence>
<proteinExistence type="predicted"/>
<dbReference type="PROSITE" id="PS51294">
    <property type="entry name" value="HTH_MYB"/>
    <property type="match status" value="1"/>
</dbReference>
<evidence type="ECO:0000259" key="3">
    <source>
        <dbReference type="PROSITE" id="PS50090"/>
    </source>
</evidence>
<accession>A0A1D1YR75</accession>